<proteinExistence type="predicted"/>
<dbReference type="AlphaFoldDB" id="A0A8S3RNS3"/>
<dbReference type="OrthoDB" id="6073242at2759"/>
<dbReference type="SUPFAM" id="SSF52980">
    <property type="entry name" value="Restriction endonuclease-like"/>
    <property type="match status" value="1"/>
</dbReference>
<organism evidence="3 4">
    <name type="scientific">Mytilus edulis</name>
    <name type="common">Blue mussel</name>
    <dbReference type="NCBI Taxonomy" id="6550"/>
    <lineage>
        <taxon>Eukaryota</taxon>
        <taxon>Metazoa</taxon>
        <taxon>Spiralia</taxon>
        <taxon>Lophotrochozoa</taxon>
        <taxon>Mollusca</taxon>
        <taxon>Bivalvia</taxon>
        <taxon>Autobranchia</taxon>
        <taxon>Pteriomorphia</taxon>
        <taxon>Mytilida</taxon>
        <taxon>Mytiloidea</taxon>
        <taxon>Mytilidae</taxon>
        <taxon>Mytilinae</taxon>
        <taxon>Mytilus</taxon>
    </lineage>
</organism>
<dbReference type="GO" id="GO:0006281">
    <property type="term" value="P:DNA repair"/>
    <property type="evidence" value="ECO:0007669"/>
    <property type="project" value="UniProtKB-ARBA"/>
</dbReference>
<dbReference type="CDD" id="cd22343">
    <property type="entry name" value="PDDEXK_lambda_exonuclease-like"/>
    <property type="match status" value="1"/>
</dbReference>
<sequence>MTRARRSCKAGGKPYRLTSTLYRVKPGKGGLRMILRPKHASFPSVCPPTYTVLPPNEGLKLKICKNKPVLAEGYRLLNLDLLRKHILQITLHVIQCPKVCDMKDIEPLKLFFDERNLGLASVMFAECQGCHKQFKFTSSPMLSNDMFDVNVRGVWGSMVTGDGGAQLGETMATFSCPSISSNSFTKIETEISKWWLDTLQEDILAAGIEERNLAIDRNDFFQGVPAITVICDGGWSKRAHKHTYNALGGVAIIIGAATGKILHVGVRNKFCYICKTAQTKGVPPKAHECFMNWTGSSQAMEADIIVEGFLEAERKHGVRYMRLVADGDSSVEARIRQHVPVWGQRVEKIECANHACKCLRSHLEQLVMDKPSYKGKNKLTKANRLRITSSIRCAIRRRAQEENRPLAIRKLKHDILNTVNHVFGIHENCSDDFCKVAKQRKESASTNETLHVCTQNQTLLCMSSQSVVEDEISTNPTDNEDVIASVLDEQSTLWSEISSLTAQEESRGDSLNPVSHVDPVLRQDISRLLVRLENKASSLITCQTTNLAENWMSIRAKFDGGKFYNRVNRGSWHARCYGGGLRKNFGPKWSPTVWEKVTGTKAGQWFDIHYNRRSKKLLLNRLYKSRPEYKARAYQRKIKSAAVSAKSKSTLEYGKDALECIPDVSSDTLQADIQEYLGKHINVDEAVLTALETQTKEQSHSGVWHEERRKRITASAFADVVRRNPGIKVEPLVRRFLYSTFRGNCFTRKGLQEEANSKKDYILNRAVNCINVVRIEDMGLVVSREHPFLGASTDGKVFVQGGECGLIEIKNVLHNNTMSIVEATQKVSNFPLERKNGNFFIKKSHSHYHQIQGQLNILNCSWCDFVVRRTNPFDMVVLRIIKDVDLWVNTMVPKLKAFYFKALLPELVHPRHRKQPGIREPGVWFEQRPKAKPRKRHASCPDSPLPLISAPVAKSSRKCQSKTKFLNRRISHKWIIDEASGTSEWYAGTVTSIVSGVDGAPDTIYDVQYDNESEAFEVDHLQEDLSTGSLKFLTSKVYPWFDEVHVAS</sequence>
<gene>
    <name evidence="3" type="ORF">MEDL_22694</name>
</gene>
<dbReference type="InterPro" id="IPR011335">
    <property type="entry name" value="Restrct_endonuc-II-like"/>
</dbReference>
<dbReference type="Pfam" id="PF09588">
    <property type="entry name" value="YqaJ"/>
    <property type="match status" value="1"/>
</dbReference>
<dbReference type="InterPro" id="IPR011604">
    <property type="entry name" value="PDDEXK-like_dom_sf"/>
</dbReference>
<keyword evidence="4" id="KW-1185">Reference proteome</keyword>
<evidence type="ECO:0000313" key="3">
    <source>
        <dbReference type="EMBL" id="CAG2208511.1"/>
    </source>
</evidence>
<feature type="domain" description="Mutator-like transposase" evidence="2">
    <location>
        <begin position="107"/>
        <end position="434"/>
    </location>
</feature>
<dbReference type="InterPro" id="IPR019080">
    <property type="entry name" value="YqaJ_viral_recombinase"/>
</dbReference>
<dbReference type="PANTHER" id="PTHR46609:SF8">
    <property type="entry name" value="YQAJ VIRAL RECOMBINASE DOMAIN-CONTAINING PROTEIN"/>
    <property type="match status" value="1"/>
</dbReference>
<evidence type="ECO:0000313" key="4">
    <source>
        <dbReference type="Proteomes" id="UP000683360"/>
    </source>
</evidence>
<name>A0A8S3RNS3_MYTED</name>
<dbReference type="EMBL" id="CAJPWZ010001111">
    <property type="protein sequence ID" value="CAG2208511.1"/>
    <property type="molecule type" value="Genomic_DNA"/>
</dbReference>
<evidence type="ECO:0000259" key="1">
    <source>
        <dbReference type="Pfam" id="PF09588"/>
    </source>
</evidence>
<reference evidence="3" key="1">
    <citation type="submission" date="2021-03" db="EMBL/GenBank/DDBJ databases">
        <authorList>
            <person name="Bekaert M."/>
        </authorList>
    </citation>
    <scope>NUCLEOTIDE SEQUENCE</scope>
</reference>
<evidence type="ECO:0000259" key="2">
    <source>
        <dbReference type="Pfam" id="PF20700"/>
    </source>
</evidence>
<dbReference type="Pfam" id="PF20700">
    <property type="entry name" value="Mutator"/>
    <property type="match status" value="1"/>
</dbReference>
<protein>
    <recommendedName>
        <fullName evidence="5">YqaJ viral recombinase domain-containing protein</fullName>
    </recommendedName>
</protein>
<dbReference type="PANTHER" id="PTHR46609">
    <property type="entry name" value="EXONUCLEASE, PHAGE-TYPE/RECB, C-TERMINAL DOMAIN-CONTAINING PROTEIN"/>
    <property type="match status" value="1"/>
</dbReference>
<evidence type="ECO:0008006" key="5">
    <source>
        <dbReference type="Google" id="ProtNLM"/>
    </source>
</evidence>
<dbReference type="InterPro" id="IPR049012">
    <property type="entry name" value="Mutator_transp_dom"/>
</dbReference>
<dbReference type="InterPro" id="IPR051703">
    <property type="entry name" value="NF-kappa-B_Signaling_Reg"/>
</dbReference>
<accession>A0A8S3RNS3</accession>
<feature type="domain" description="YqaJ viral recombinase" evidence="1">
    <location>
        <begin position="704"/>
        <end position="856"/>
    </location>
</feature>
<comment type="caution">
    <text evidence="3">The sequence shown here is derived from an EMBL/GenBank/DDBJ whole genome shotgun (WGS) entry which is preliminary data.</text>
</comment>
<dbReference type="Gene3D" id="3.90.320.10">
    <property type="match status" value="1"/>
</dbReference>
<dbReference type="Proteomes" id="UP000683360">
    <property type="component" value="Unassembled WGS sequence"/>
</dbReference>